<dbReference type="InterPro" id="IPR029016">
    <property type="entry name" value="GAF-like_dom_sf"/>
</dbReference>
<dbReference type="Pfam" id="PF04340">
    <property type="entry name" value="DUF484"/>
    <property type="match status" value="1"/>
</dbReference>
<evidence type="ECO:0000313" key="1">
    <source>
        <dbReference type="EMBL" id="TGY88833.1"/>
    </source>
</evidence>
<sequence length="210" mass="22286">MSDTDASKPRLFAVPGSGLPDTGELRADSVVDINAAARAKLQGEIRRLKATNEALIALAKANLAVQAQTHSAVLAILEADTLAAFDRKLAGRVAGALNVDLVKVFIEGHAPLRTAESVLGAAPELVKSLLGEAPARLGPVDRRFADALYGAQAHRQQAEALVRLDIAGRAGVMCLAARDREAFTPEQGTDLLHFLARVVERRLALFLRDG</sequence>
<dbReference type="Proteomes" id="UP000308054">
    <property type="component" value="Unassembled WGS sequence"/>
</dbReference>
<dbReference type="InterPro" id="IPR007435">
    <property type="entry name" value="DUF484"/>
</dbReference>
<name>A0A4S2H0C9_9PROT</name>
<accession>A0A4S2H0C9</accession>
<dbReference type="PANTHER" id="PTHR38765">
    <property type="entry name" value="DUF484 DOMAIN-CONTAINING PROTEIN"/>
    <property type="match status" value="1"/>
</dbReference>
<proteinExistence type="predicted"/>
<comment type="caution">
    <text evidence="1">The sequence shown here is derived from an EMBL/GenBank/DDBJ whole genome shotgun (WGS) entry which is preliminary data.</text>
</comment>
<reference evidence="1 2" key="1">
    <citation type="journal article" date="2017" name="Int. J. Syst. Evol. Microbiol.">
        <title>Marinicauda algicola sp. nov., isolated from a marine red alga Rhodosorus marinus.</title>
        <authorList>
            <person name="Jeong S.E."/>
            <person name="Jeon S.H."/>
            <person name="Chun B.H."/>
            <person name="Kim D.W."/>
            <person name="Jeon C.O."/>
        </authorList>
    </citation>
    <scope>NUCLEOTIDE SEQUENCE [LARGE SCALE GENOMIC DNA]</scope>
    <source>
        <strain evidence="1 2">JCM 31718</strain>
    </source>
</reference>
<dbReference type="EMBL" id="SRXW01000002">
    <property type="protein sequence ID" value="TGY88833.1"/>
    <property type="molecule type" value="Genomic_DNA"/>
</dbReference>
<dbReference type="PANTHER" id="PTHR38765:SF1">
    <property type="entry name" value="DUF484 DOMAIN-CONTAINING PROTEIN"/>
    <property type="match status" value="1"/>
</dbReference>
<dbReference type="AlphaFoldDB" id="A0A4S2H0C9"/>
<evidence type="ECO:0000313" key="2">
    <source>
        <dbReference type="Proteomes" id="UP000308054"/>
    </source>
</evidence>
<dbReference type="RefSeq" id="WP_135995373.1">
    <property type="nucleotide sequence ID" value="NZ_CP071057.1"/>
</dbReference>
<dbReference type="Gene3D" id="3.30.450.40">
    <property type="match status" value="1"/>
</dbReference>
<gene>
    <name evidence="1" type="ORF">E5163_06760</name>
</gene>
<protein>
    <submittedName>
        <fullName evidence="1">DUF484 family protein</fullName>
    </submittedName>
</protein>
<keyword evidence="2" id="KW-1185">Reference proteome</keyword>
<dbReference type="OrthoDB" id="7200179at2"/>
<organism evidence="1 2">
    <name type="scientific">Marinicauda algicola</name>
    <dbReference type="NCBI Taxonomy" id="2029849"/>
    <lineage>
        <taxon>Bacteria</taxon>
        <taxon>Pseudomonadati</taxon>
        <taxon>Pseudomonadota</taxon>
        <taxon>Alphaproteobacteria</taxon>
        <taxon>Maricaulales</taxon>
        <taxon>Maricaulaceae</taxon>
        <taxon>Marinicauda</taxon>
    </lineage>
</organism>